<dbReference type="GO" id="GO:0004439">
    <property type="term" value="F:phosphatidylinositol-4,5-bisphosphate 5-phosphatase activity"/>
    <property type="evidence" value="ECO:0007669"/>
    <property type="project" value="TreeGrafter"/>
</dbReference>
<accession>A0A1L8DVX8</accession>
<dbReference type="PANTHER" id="PTHR11200:SF300">
    <property type="entry name" value="TYPE II INOSITOL 1,4,5-TRISPHOSPHATE 5-PHOSPHATASE"/>
    <property type="match status" value="1"/>
</dbReference>
<protein>
    <submittedName>
        <fullName evidence="6">Putative inositol-145-triphosphate 5-phosphatase synaptojanin inp51/inp52/inp53 family</fullName>
    </submittedName>
</protein>
<keyword evidence="4" id="KW-0968">Cytoplasmic vesicle</keyword>
<evidence type="ECO:0000256" key="2">
    <source>
        <dbReference type="ARBA" id="ARBA00004580"/>
    </source>
</evidence>
<evidence type="ECO:0000256" key="1">
    <source>
        <dbReference type="ARBA" id="ARBA00004146"/>
    </source>
</evidence>
<dbReference type="SMART" id="SM00128">
    <property type="entry name" value="IPPc"/>
    <property type="match status" value="1"/>
</dbReference>
<dbReference type="Pfam" id="PF16776">
    <property type="entry name" value="INPP5B_PH"/>
    <property type="match status" value="1"/>
</dbReference>
<dbReference type="AlphaFoldDB" id="A0A1L8DVX8"/>
<organism evidence="6">
    <name type="scientific">Nyssomyia neivai</name>
    <dbReference type="NCBI Taxonomy" id="330878"/>
    <lineage>
        <taxon>Eukaryota</taxon>
        <taxon>Metazoa</taxon>
        <taxon>Ecdysozoa</taxon>
        <taxon>Arthropoda</taxon>
        <taxon>Hexapoda</taxon>
        <taxon>Insecta</taxon>
        <taxon>Pterygota</taxon>
        <taxon>Neoptera</taxon>
        <taxon>Endopterygota</taxon>
        <taxon>Diptera</taxon>
        <taxon>Nematocera</taxon>
        <taxon>Psychodoidea</taxon>
        <taxon>Psychodidae</taxon>
        <taxon>Nyssomyia</taxon>
    </lineage>
</organism>
<reference evidence="6" key="1">
    <citation type="submission" date="2016-12" db="EMBL/GenBank/DDBJ databases">
        <title>An insight into the sialome and mialome of the sand fly, Nyssomyia neivai.</title>
        <authorList>
            <person name="Sebastian V."/>
            <person name="Goulart T.M."/>
            <person name="Oliveira W."/>
            <person name="Calvo E."/>
            <person name="Oliveira L.F."/>
            <person name="Pinto M.C."/>
            <person name="Rosselino A.M."/>
            <person name="Ribeiro J.M."/>
        </authorList>
    </citation>
    <scope>NUCLEOTIDE SEQUENCE</scope>
</reference>
<keyword evidence="3" id="KW-0967">Endosome</keyword>
<feature type="domain" description="Rho-GAP" evidence="5">
    <location>
        <begin position="676"/>
        <end position="857"/>
    </location>
</feature>
<name>A0A1L8DVX8_9DIPT</name>
<evidence type="ECO:0000256" key="3">
    <source>
        <dbReference type="ARBA" id="ARBA00022753"/>
    </source>
</evidence>
<dbReference type="InterPro" id="IPR000300">
    <property type="entry name" value="IPPc"/>
</dbReference>
<dbReference type="Pfam" id="PF21310">
    <property type="entry name" value="OCRL-like_ASH"/>
    <property type="match status" value="1"/>
</dbReference>
<evidence type="ECO:0000259" key="5">
    <source>
        <dbReference type="PROSITE" id="PS50238"/>
    </source>
</evidence>
<comment type="subcellular location">
    <subcellularLocation>
        <location evidence="2">Cytoplasmic vesicle</location>
        <location evidence="2">Phagosome membrane</location>
    </subcellularLocation>
    <subcellularLocation>
        <location evidence="1">Early endosome membrane</location>
    </subcellularLocation>
</comment>
<dbReference type="InterPro" id="IPR048869">
    <property type="entry name" value="OCRL-1_2_ASH"/>
</dbReference>
<dbReference type="InterPro" id="IPR046985">
    <property type="entry name" value="IP5"/>
</dbReference>
<evidence type="ECO:0000313" key="6">
    <source>
        <dbReference type="EMBL" id="JAV10582.1"/>
    </source>
</evidence>
<proteinExistence type="predicted"/>
<dbReference type="GO" id="GO:0030670">
    <property type="term" value="C:phagocytic vesicle membrane"/>
    <property type="evidence" value="ECO:0007669"/>
    <property type="project" value="UniProtKB-SubCell"/>
</dbReference>
<dbReference type="GO" id="GO:0031901">
    <property type="term" value="C:early endosome membrane"/>
    <property type="evidence" value="ECO:0007669"/>
    <property type="project" value="UniProtKB-SubCell"/>
</dbReference>
<dbReference type="Pfam" id="PF22669">
    <property type="entry name" value="Exo_endo_phos2"/>
    <property type="match status" value="1"/>
</dbReference>
<dbReference type="PROSITE" id="PS50238">
    <property type="entry name" value="RHOGAP"/>
    <property type="match status" value="1"/>
</dbReference>
<dbReference type="InterPro" id="IPR000198">
    <property type="entry name" value="RhoGAP_dom"/>
</dbReference>
<dbReference type="Gene3D" id="1.10.555.10">
    <property type="entry name" value="Rho GTPase activation protein"/>
    <property type="match status" value="1"/>
</dbReference>
<dbReference type="InterPro" id="IPR036691">
    <property type="entry name" value="Endo/exonu/phosph_ase_sf"/>
</dbReference>
<dbReference type="GO" id="GO:0046856">
    <property type="term" value="P:phosphatidylinositol dephosphorylation"/>
    <property type="evidence" value="ECO:0007669"/>
    <property type="project" value="InterPro"/>
</dbReference>
<dbReference type="Gene3D" id="2.60.40.10">
    <property type="entry name" value="Immunoglobulins"/>
    <property type="match status" value="1"/>
</dbReference>
<dbReference type="SUPFAM" id="SSF56219">
    <property type="entry name" value="DNase I-like"/>
    <property type="match status" value="1"/>
</dbReference>
<dbReference type="InterPro" id="IPR031896">
    <property type="entry name" value="INPP5B_PH_dom"/>
</dbReference>
<evidence type="ECO:0000256" key="4">
    <source>
        <dbReference type="ARBA" id="ARBA00023329"/>
    </source>
</evidence>
<dbReference type="SUPFAM" id="SSF48350">
    <property type="entry name" value="GTPase activation domain, GAP"/>
    <property type="match status" value="1"/>
</dbReference>
<dbReference type="SMART" id="SM00324">
    <property type="entry name" value="RhoGAP"/>
    <property type="match status" value="1"/>
</dbReference>
<dbReference type="Gene3D" id="3.60.10.10">
    <property type="entry name" value="Endonuclease/exonuclease/phosphatase"/>
    <property type="match status" value="1"/>
</dbReference>
<dbReference type="GO" id="GO:0007165">
    <property type="term" value="P:signal transduction"/>
    <property type="evidence" value="ECO:0007669"/>
    <property type="project" value="InterPro"/>
</dbReference>
<dbReference type="InterPro" id="IPR013783">
    <property type="entry name" value="Ig-like_fold"/>
</dbReference>
<dbReference type="Gene3D" id="2.30.29.110">
    <property type="match status" value="1"/>
</dbReference>
<dbReference type="InterPro" id="IPR008936">
    <property type="entry name" value="Rho_GTPase_activation_prot"/>
</dbReference>
<dbReference type="EMBL" id="GFDF01003502">
    <property type="protein sequence ID" value="JAV10582.1"/>
    <property type="molecule type" value="Transcribed_RNA"/>
</dbReference>
<sequence>MSESVIEIVREKFRQEEQVVSIFESYQLIGYEQQNRLLALVRCHNSQAVFSFALSTCPPETFVDLTVENIFPIDREFRIDAPTGGISKLQFRITTTTGQHQFYYYPCQTYIYYKWEYFQNDILAAQFAFNDNIEGGDFMWLEAYRREDLSAIDRNIADGRATLKKRESKFREELEKREHEFIVYEPYRFYIATWNVNGQPPSDISLHEWLATTKDPPDLYAIAFQELDLSPKAYAVSEARPDFIWVSRVMDGVHPGGDYEELASVRLVGMMLIIVIRRELKRFVKSVATTTVGTGTLNMMGNKGGVGVSMEFHENHICFVNAHLAAHVHEVMRRKEDHDEILRRMQFEQGITKRSIEEHDHIFWFGDLNYRIIEQQYNKFVDTVPGASRYANQEFIYAELEPFDQLHVEMKKGCVFGGFVEGPIVFQPTYKYDPGTNTWDSSEKARMPAWCDRILWRSDRTHQIVYDSVMALQLSDHKPVYALFLSHIKCRDEEKYKKVHEEVLKTVDKYENDNQPQLTVSDTDIDFGIIQYNTVIQREFLVANNCHLPVIFRFKEKEGKDSPICENWLDIQHKRGRLLTGNSMSIKLELHADSKSAWKLHRKQRETGIKVPLDILVLHVEDGRDIFITIIGEYRPSCVGFNLETLCKIDEPLTQMNLKEVMALEREIDASEPRKNDMQTIVTDVPRELWFLVDHLVRDCLKTVNLFTLERTFRRSPKINEIRDWLDSWSVEKFPGTAETTAEMVLCLLEGTPVPLVHPYEDLVLTVDSYERCREVLTFLMPHRRKLFLYVCLFLRELNFYANINRVDTHRAARIFAPVLLKPRTVSSKVDKRLEDERDERRVKFMLRLLENKDFLRELGEIEFKPVIRSMPLLDFS</sequence>
<dbReference type="PANTHER" id="PTHR11200">
    <property type="entry name" value="INOSITOL 5-PHOSPHATASE"/>
    <property type="match status" value="1"/>
</dbReference>